<dbReference type="Pfam" id="PF13649">
    <property type="entry name" value="Methyltransf_25"/>
    <property type="match status" value="1"/>
</dbReference>
<name>A0A7W7VZ29_KITKI</name>
<dbReference type="SUPFAM" id="SSF53335">
    <property type="entry name" value="S-adenosyl-L-methionine-dependent methyltransferases"/>
    <property type="match status" value="1"/>
</dbReference>
<keyword evidence="1 4" id="KW-0489">Methyltransferase</keyword>
<protein>
    <submittedName>
        <fullName evidence="4">SAM-dependent methyltransferase</fullName>
    </submittedName>
</protein>
<dbReference type="GO" id="GO:0032259">
    <property type="term" value="P:methylation"/>
    <property type="evidence" value="ECO:0007669"/>
    <property type="project" value="UniProtKB-KW"/>
</dbReference>
<dbReference type="CDD" id="cd02440">
    <property type="entry name" value="AdoMet_MTases"/>
    <property type="match status" value="1"/>
</dbReference>
<gene>
    <name evidence="4" type="ORF">FHR34_006738</name>
</gene>
<dbReference type="InterPro" id="IPR051052">
    <property type="entry name" value="Diverse_substrate_MTase"/>
</dbReference>
<organism evidence="4 5">
    <name type="scientific">Kitasatospora kifunensis</name>
    <name type="common">Streptomyces kifunensis</name>
    <dbReference type="NCBI Taxonomy" id="58351"/>
    <lineage>
        <taxon>Bacteria</taxon>
        <taxon>Bacillati</taxon>
        <taxon>Actinomycetota</taxon>
        <taxon>Actinomycetes</taxon>
        <taxon>Kitasatosporales</taxon>
        <taxon>Streptomycetaceae</taxon>
        <taxon>Kitasatospora</taxon>
    </lineage>
</organism>
<dbReference type="AlphaFoldDB" id="A0A7W7VZ29"/>
<proteinExistence type="predicted"/>
<accession>A0A7W7VZ29</accession>
<comment type="caution">
    <text evidence="4">The sequence shown here is derived from an EMBL/GenBank/DDBJ whole genome shotgun (WGS) entry which is preliminary data.</text>
</comment>
<evidence type="ECO:0000313" key="4">
    <source>
        <dbReference type="EMBL" id="MBB4927643.1"/>
    </source>
</evidence>
<evidence type="ECO:0000256" key="1">
    <source>
        <dbReference type="ARBA" id="ARBA00022603"/>
    </source>
</evidence>
<keyword evidence="2 4" id="KW-0808">Transferase</keyword>
<sequence length="261" mass="28906">MTNPAFYSKVAGQFGGYPDWPPRETHYPEGDPEQYFDSVLTALGAGAGAGGGGTRLLDVGCADGRNLLAVADRFSRVHGIDLSPEMLAAARRNQREAGLDHVLFEVADASATGLPDSSVEVVSSRRGPLFPDEFHRVLTEHGTVVHLGIGEQDVRALKEVFGRGQHFGRWNTVPLAREGQAQLEQAGFRVEHRSFRFDEYFHSAHDLRGFLQKVPIFEDFDPVADRARFDAYVERAGSQRGIHLARHWFVLVARKQPELAS</sequence>
<evidence type="ECO:0000256" key="2">
    <source>
        <dbReference type="ARBA" id="ARBA00022679"/>
    </source>
</evidence>
<dbReference type="Gene3D" id="3.40.50.150">
    <property type="entry name" value="Vaccinia Virus protein VP39"/>
    <property type="match status" value="1"/>
</dbReference>
<reference evidence="4 5" key="1">
    <citation type="submission" date="2020-08" db="EMBL/GenBank/DDBJ databases">
        <title>Sequencing the genomes of 1000 actinobacteria strains.</title>
        <authorList>
            <person name="Klenk H.-P."/>
        </authorList>
    </citation>
    <scope>NUCLEOTIDE SEQUENCE [LARGE SCALE GENOMIC DNA]</scope>
    <source>
        <strain evidence="4 5">DSM 41654</strain>
    </source>
</reference>
<feature type="domain" description="Methyltransferase" evidence="3">
    <location>
        <begin position="57"/>
        <end position="141"/>
    </location>
</feature>
<evidence type="ECO:0000259" key="3">
    <source>
        <dbReference type="Pfam" id="PF13649"/>
    </source>
</evidence>
<dbReference type="PANTHER" id="PTHR44942">
    <property type="entry name" value="METHYLTRANSF_11 DOMAIN-CONTAINING PROTEIN"/>
    <property type="match status" value="1"/>
</dbReference>
<dbReference type="PANTHER" id="PTHR44942:SF4">
    <property type="entry name" value="METHYLTRANSFERASE TYPE 11 DOMAIN-CONTAINING PROTEIN"/>
    <property type="match status" value="1"/>
</dbReference>
<dbReference type="EMBL" id="JACHJV010000002">
    <property type="protein sequence ID" value="MBB4927643.1"/>
    <property type="molecule type" value="Genomic_DNA"/>
</dbReference>
<dbReference type="GO" id="GO:0008168">
    <property type="term" value="F:methyltransferase activity"/>
    <property type="evidence" value="ECO:0007669"/>
    <property type="project" value="UniProtKB-KW"/>
</dbReference>
<keyword evidence="5" id="KW-1185">Reference proteome</keyword>
<dbReference type="Proteomes" id="UP000540506">
    <property type="component" value="Unassembled WGS sequence"/>
</dbReference>
<dbReference type="RefSeq" id="WP_184944191.1">
    <property type="nucleotide sequence ID" value="NZ_JACHJV010000002.1"/>
</dbReference>
<dbReference type="InterPro" id="IPR029063">
    <property type="entry name" value="SAM-dependent_MTases_sf"/>
</dbReference>
<dbReference type="InterPro" id="IPR041698">
    <property type="entry name" value="Methyltransf_25"/>
</dbReference>
<evidence type="ECO:0000313" key="5">
    <source>
        <dbReference type="Proteomes" id="UP000540506"/>
    </source>
</evidence>